<feature type="compositionally biased region" description="Basic and acidic residues" evidence="1">
    <location>
        <begin position="402"/>
        <end position="414"/>
    </location>
</feature>
<evidence type="ECO:0000259" key="3">
    <source>
        <dbReference type="Pfam" id="PF25597"/>
    </source>
</evidence>
<dbReference type="InterPro" id="IPR057670">
    <property type="entry name" value="SH3_retrovirus"/>
</dbReference>
<protein>
    <submittedName>
        <fullName evidence="4">Ribonuclease H-like domain-containing protein</fullName>
    </submittedName>
</protein>
<gene>
    <name evidence="4" type="ORF">Tco_1091980</name>
</gene>
<organism evidence="4 5">
    <name type="scientific">Tanacetum coccineum</name>
    <dbReference type="NCBI Taxonomy" id="301880"/>
    <lineage>
        <taxon>Eukaryota</taxon>
        <taxon>Viridiplantae</taxon>
        <taxon>Streptophyta</taxon>
        <taxon>Embryophyta</taxon>
        <taxon>Tracheophyta</taxon>
        <taxon>Spermatophyta</taxon>
        <taxon>Magnoliopsida</taxon>
        <taxon>eudicotyledons</taxon>
        <taxon>Gunneridae</taxon>
        <taxon>Pentapetalae</taxon>
        <taxon>asterids</taxon>
        <taxon>campanulids</taxon>
        <taxon>Asterales</taxon>
        <taxon>Asteraceae</taxon>
        <taxon>Asteroideae</taxon>
        <taxon>Anthemideae</taxon>
        <taxon>Anthemidinae</taxon>
        <taxon>Tanacetum</taxon>
    </lineage>
</organism>
<dbReference type="Proteomes" id="UP001151760">
    <property type="component" value="Unassembled WGS sequence"/>
</dbReference>
<dbReference type="CDD" id="cd09272">
    <property type="entry name" value="RNase_HI_RT_Ty1"/>
    <property type="match status" value="1"/>
</dbReference>
<dbReference type="PANTHER" id="PTHR11439">
    <property type="entry name" value="GAG-POL-RELATED RETROTRANSPOSON"/>
    <property type="match status" value="1"/>
</dbReference>
<dbReference type="EMBL" id="BQNB010020483">
    <property type="protein sequence ID" value="GJT96462.1"/>
    <property type="molecule type" value="Genomic_DNA"/>
</dbReference>
<name>A0ABQ5IAH6_9ASTR</name>
<feature type="domain" description="Retroviral polymerase SH3-like" evidence="3">
    <location>
        <begin position="263"/>
        <end position="318"/>
    </location>
</feature>
<feature type="compositionally biased region" description="Low complexity" evidence="1">
    <location>
        <begin position="435"/>
        <end position="445"/>
    </location>
</feature>
<reference evidence="4" key="2">
    <citation type="submission" date="2022-01" db="EMBL/GenBank/DDBJ databases">
        <authorList>
            <person name="Yamashiro T."/>
            <person name="Shiraishi A."/>
            <person name="Satake H."/>
            <person name="Nakayama K."/>
        </authorList>
    </citation>
    <scope>NUCLEOTIDE SEQUENCE</scope>
</reference>
<dbReference type="Pfam" id="PF25597">
    <property type="entry name" value="SH3_retrovirus"/>
    <property type="match status" value="1"/>
</dbReference>
<comment type="caution">
    <text evidence="4">The sequence shown here is derived from an EMBL/GenBank/DDBJ whole genome shotgun (WGS) entry which is preliminary data.</text>
</comment>
<dbReference type="InterPro" id="IPR013103">
    <property type="entry name" value="RVT_2"/>
</dbReference>
<evidence type="ECO:0000313" key="5">
    <source>
        <dbReference type="Proteomes" id="UP001151760"/>
    </source>
</evidence>
<feature type="compositionally biased region" description="Basic and acidic residues" evidence="1">
    <location>
        <begin position="424"/>
        <end position="434"/>
    </location>
</feature>
<evidence type="ECO:0000256" key="1">
    <source>
        <dbReference type="SAM" id="MobiDB-lite"/>
    </source>
</evidence>
<sequence length="815" mass="92427">MVPKTVLTRSGPISLNAARPINIVKLRTSVNNAGPMKNVINNAYSTDRRPFNKITSTNNRKGNLTLDNLRNRSRFRTNRTRVNTARLKADISIVKGNKGNVVKASACWVWRPKHKVLDHVSRNNGASISFKRFDYIDVQGKSKSIMKKLMEDLLSLEEIPNEGKLLGKKNNVLFTDTACVVLSPDFKLTDERHVLLKVPRKDNMYSADLNNVVPQGGIENLIDLRVKVVRCDNGTKFKNRVMNQFCEMKGRKPVLSFMRPFGCPVTILNTIDHLGKFDGKADERFFIGYSTNSKAFRVFNSRTRIVEENMHVKFSEDTPNIAGSGPNWLFDINALTYSMNYKPVVVGNQSNGNAGTKACDDTGKTRMETVPRKDYILLPLWTQDPLFSSNSKDSPDAGFKPSGEEEKKDVKDLGNEDSEVPSTEEPRVNQEKDTNVNNTNNINTVSPADNAAGIKDNAIDENIVYGCADDPNMPDLEEIGRFSNAKDDDSGADMNNLDTYFQTLVELPNGKRAIGIKWVFRNKNDERGIVIKNKARLVAQGYTQEEGIDYDKVFAPIDRIKAIRLFLGYASFKDFMVYQMDVKSAFFMVRLKRKSISRAWYETLSTYLLDNEFQRGKIDKTLFIKRDKSDILLVQKEDGIFISQDKYMNEILNKFGFSDVKTASTPMDTHKTLLKYIDGEVIDEHLYRSMIGSLMYLTFSRPDIMFADSPFDLVAYTDGDYAGTNLDRKSTTGAEYIVASNCCRQSTICIVKNPVFHSKTKYIEIRHHFIRDSSEKKLIQMIKIHTDKNVVDLLTKAFDVSKFQYLIASIGMLNL</sequence>
<keyword evidence="5" id="KW-1185">Reference proteome</keyword>
<feature type="region of interest" description="Disordered" evidence="1">
    <location>
        <begin position="387"/>
        <end position="450"/>
    </location>
</feature>
<evidence type="ECO:0000313" key="4">
    <source>
        <dbReference type="EMBL" id="GJT96462.1"/>
    </source>
</evidence>
<evidence type="ECO:0000259" key="2">
    <source>
        <dbReference type="Pfam" id="PF07727"/>
    </source>
</evidence>
<proteinExistence type="predicted"/>
<reference evidence="4" key="1">
    <citation type="journal article" date="2022" name="Int. J. Mol. Sci.">
        <title>Draft Genome of Tanacetum Coccineum: Genomic Comparison of Closely Related Tanacetum-Family Plants.</title>
        <authorList>
            <person name="Yamashiro T."/>
            <person name="Shiraishi A."/>
            <person name="Nakayama K."/>
            <person name="Satake H."/>
        </authorList>
    </citation>
    <scope>NUCLEOTIDE SEQUENCE</scope>
</reference>
<accession>A0ABQ5IAH6</accession>
<dbReference type="PANTHER" id="PTHR11439:SF509">
    <property type="entry name" value="RNA-DIRECTED DNA POLYMERASE"/>
    <property type="match status" value="1"/>
</dbReference>
<dbReference type="Pfam" id="PF07727">
    <property type="entry name" value="RVT_2"/>
    <property type="match status" value="1"/>
</dbReference>
<feature type="domain" description="Reverse transcriptase Ty1/copia-type" evidence="2">
    <location>
        <begin position="503"/>
        <end position="591"/>
    </location>
</feature>